<organism evidence="8 9">
    <name type="scientific">Acetobacter conturbans</name>
    <dbReference type="NCBI Taxonomy" id="1737472"/>
    <lineage>
        <taxon>Bacteria</taxon>
        <taxon>Pseudomonadati</taxon>
        <taxon>Pseudomonadota</taxon>
        <taxon>Alphaproteobacteria</taxon>
        <taxon>Acetobacterales</taxon>
        <taxon>Acetobacteraceae</taxon>
        <taxon>Acetobacter</taxon>
    </lineage>
</organism>
<dbReference type="EMBL" id="WOSY01000001">
    <property type="protein sequence ID" value="NHN87030.1"/>
    <property type="molecule type" value="Genomic_DNA"/>
</dbReference>
<dbReference type="RefSeq" id="WP_173568341.1">
    <property type="nucleotide sequence ID" value="NZ_WOSY01000001.1"/>
</dbReference>
<evidence type="ECO:0000256" key="6">
    <source>
        <dbReference type="ARBA" id="ARBA00023014"/>
    </source>
</evidence>
<keyword evidence="2" id="KW-0349">Heme</keyword>
<dbReference type="SUPFAM" id="SSF56014">
    <property type="entry name" value="Nitrite and sulphite reductase 4Fe-4S domain-like"/>
    <property type="match status" value="1"/>
</dbReference>
<dbReference type="PANTHER" id="PTHR32439:SF9">
    <property type="entry name" value="BLR3264 PROTEIN"/>
    <property type="match status" value="1"/>
</dbReference>
<keyword evidence="9" id="KW-1185">Reference proteome</keyword>
<dbReference type="InterPro" id="IPR045854">
    <property type="entry name" value="NO2/SO3_Rdtase_4Fe4S_sf"/>
</dbReference>
<proteinExistence type="predicted"/>
<evidence type="ECO:0000256" key="3">
    <source>
        <dbReference type="ARBA" id="ARBA00022723"/>
    </source>
</evidence>
<dbReference type="InterPro" id="IPR012798">
    <property type="entry name" value="Cbl_synth_CobG-like"/>
</dbReference>
<feature type="domain" description="Nitrite/Sulfite reductase ferredoxin-like" evidence="7">
    <location>
        <begin position="16"/>
        <end position="81"/>
    </location>
</feature>
<protein>
    <submittedName>
        <fullName evidence="8">Precorrin-3B synthase</fullName>
        <ecNumber evidence="8">1.14.13.83</ecNumber>
    </submittedName>
</protein>
<evidence type="ECO:0000256" key="1">
    <source>
        <dbReference type="ARBA" id="ARBA00022485"/>
    </source>
</evidence>
<gene>
    <name evidence="8" type="primary">cobG</name>
    <name evidence="8" type="ORF">GOB81_00035</name>
</gene>
<dbReference type="PANTHER" id="PTHR32439">
    <property type="entry name" value="FERREDOXIN--NITRITE REDUCTASE, CHLOROPLASTIC"/>
    <property type="match status" value="1"/>
</dbReference>
<keyword evidence="5" id="KW-0408">Iron</keyword>
<dbReference type="NCBIfam" id="TIGR02435">
    <property type="entry name" value="CobG"/>
    <property type="match status" value="1"/>
</dbReference>
<dbReference type="Gene3D" id="3.90.480.10">
    <property type="entry name" value="Sulfite Reductase Hemoprotein,Domain 2"/>
    <property type="match status" value="1"/>
</dbReference>
<dbReference type="SUPFAM" id="SSF55124">
    <property type="entry name" value="Nitrite/Sulfite reductase N-terminal domain-like"/>
    <property type="match status" value="1"/>
</dbReference>
<comment type="caution">
    <text evidence="8">The sequence shown here is derived from an EMBL/GenBank/DDBJ whole genome shotgun (WGS) entry which is preliminary data.</text>
</comment>
<dbReference type="GO" id="GO:0043818">
    <property type="term" value="F:precorrin-3B synthase activity"/>
    <property type="evidence" value="ECO:0007669"/>
    <property type="project" value="UniProtKB-EC"/>
</dbReference>
<evidence type="ECO:0000313" key="8">
    <source>
        <dbReference type="EMBL" id="NHN87030.1"/>
    </source>
</evidence>
<sequence length="389" mass="40643">MTAPLIRGWCPGALRPMQSGDGLLVRIRPPAGRLTQTQTAGLAMLAARHGNGLIDLSARANLQIRGVTEEGLTPLIAGLSALGLIDPTPEAEARRNVIVTPYWLAGDGTKELADDLSTALRSDPTLGLPGKFGFAVDTGAAPALRNVSADIRIERDSENALLCRADGVHYGTTVTPQTAVRTALALARWFLADGGKGRMATHLAAGATLPPAFADREALTSPDAPAPTPHKTVAGFLIGFAFGQIRAQTLSALSAIAPLRVTPWRMVLLEGQRSAPEIEDIISRPDDPLLHVVACPGAPACGQALQPTRPLARALASYIRPDTTLHVSGCEKGCAHPAPAHLTLVAQAEGFGLVRDGTAAGTPVGRPLTAEQLQRMPGLLRKDPDALSL</sequence>
<name>A0ABX0JVM0_9PROT</name>
<keyword evidence="3" id="KW-0479">Metal-binding</keyword>
<keyword evidence="4 8" id="KW-0560">Oxidoreductase</keyword>
<evidence type="ECO:0000256" key="4">
    <source>
        <dbReference type="ARBA" id="ARBA00023002"/>
    </source>
</evidence>
<evidence type="ECO:0000256" key="2">
    <source>
        <dbReference type="ARBA" id="ARBA00022617"/>
    </source>
</evidence>
<dbReference type="InterPro" id="IPR005117">
    <property type="entry name" value="NiRdtase/SiRdtase_haem-b_fer"/>
</dbReference>
<dbReference type="Proteomes" id="UP000631653">
    <property type="component" value="Unassembled WGS sequence"/>
</dbReference>
<evidence type="ECO:0000313" key="9">
    <source>
        <dbReference type="Proteomes" id="UP000631653"/>
    </source>
</evidence>
<dbReference type="EC" id="1.14.13.83" evidence="8"/>
<keyword evidence="1" id="KW-0004">4Fe-4S</keyword>
<dbReference type="Pfam" id="PF03460">
    <property type="entry name" value="NIR_SIR_ferr"/>
    <property type="match status" value="1"/>
</dbReference>
<keyword evidence="6" id="KW-0411">Iron-sulfur</keyword>
<dbReference type="Gene3D" id="3.30.413.10">
    <property type="entry name" value="Sulfite Reductase Hemoprotein, domain 1"/>
    <property type="match status" value="2"/>
</dbReference>
<reference evidence="8 9" key="1">
    <citation type="journal article" date="2020" name="Int. J. Syst. Evol. Microbiol.">
        <title>Novel acetic acid bacteria from cider fermentations: Acetobacter conturbans sp. nov. and Acetobacter fallax sp. nov.</title>
        <authorList>
            <person name="Sombolestani A.S."/>
            <person name="Cleenwerck I."/>
            <person name="Cnockaert M."/>
            <person name="Borremans W."/>
            <person name="Wieme A.D."/>
            <person name="De Vuyst L."/>
            <person name="Vandamme P."/>
        </authorList>
    </citation>
    <scope>NUCLEOTIDE SEQUENCE [LARGE SCALE GENOMIC DNA]</scope>
    <source>
        <strain evidence="8 9">LMG 1627</strain>
    </source>
</reference>
<evidence type="ECO:0000259" key="7">
    <source>
        <dbReference type="Pfam" id="PF03460"/>
    </source>
</evidence>
<evidence type="ECO:0000256" key="5">
    <source>
        <dbReference type="ARBA" id="ARBA00023004"/>
    </source>
</evidence>
<dbReference type="InterPro" id="IPR051329">
    <property type="entry name" value="NIR_SIR_4Fe-4S"/>
</dbReference>
<dbReference type="InterPro" id="IPR036136">
    <property type="entry name" value="Nit/Sulf_reduc_fer-like_dom_sf"/>
</dbReference>
<accession>A0ABX0JVM0</accession>